<dbReference type="InterPro" id="IPR032710">
    <property type="entry name" value="NTF2-like_dom_sf"/>
</dbReference>
<gene>
    <name evidence="2" type="ORF">LHJ74_20625</name>
</gene>
<proteinExistence type="predicted"/>
<dbReference type="Gene3D" id="3.10.450.50">
    <property type="match status" value="1"/>
</dbReference>
<dbReference type="InterPro" id="IPR037401">
    <property type="entry name" value="SnoaL-like"/>
</dbReference>
<evidence type="ECO:0000313" key="2">
    <source>
        <dbReference type="EMBL" id="MCT2592278.1"/>
    </source>
</evidence>
<reference evidence="2 3" key="1">
    <citation type="submission" date="2021-10" db="EMBL/GenBank/DDBJ databases">
        <title>Streptomyces gossypii sp. nov., isolated from soil collected from cotton field.</title>
        <authorList>
            <person name="Ge X."/>
            <person name="Chen X."/>
            <person name="Liu W."/>
        </authorList>
    </citation>
    <scope>NUCLEOTIDE SEQUENCE [LARGE SCALE GENOMIC DNA]</scope>
    <source>
        <strain evidence="2 3">N2-109</strain>
    </source>
</reference>
<name>A0ABT2JX78_9ACTN</name>
<accession>A0ABT2JX78</accession>
<dbReference type="Proteomes" id="UP001156389">
    <property type="component" value="Unassembled WGS sequence"/>
</dbReference>
<keyword evidence="3" id="KW-1185">Reference proteome</keyword>
<dbReference type="SUPFAM" id="SSF54427">
    <property type="entry name" value="NTF2-like"/>
    <property type="match status" value="1"/>
</dbReference>
<protein>
    <submittedName>
        <fullName evidence="2">Nuclear transport factor 2 family protein</fullName>
    </submittedName>
</protein>
<dbReference type="Pfam" id="PF12680">
    <property type="entry name" value="SnoaL_2"/>
    <property type="match status" value="1"/>
</dbReference>
<dbReference type="EMBL" id="JAJAGO010000009">
    <property type="protein sequence ID" value="MCT2592278.1"/>
    <property type="molecule type" value="Genomic_DNA"/>
</dbReference>
<evidence type="ECO:0000259" key="1">
    <source>
        <dbReference type="Pfam" id="PF12680"/>
    </source>
</evidence>
<organism evidence="2 3">
    <name type="scientific">Streptomyces gossypii</name>
    <dbReference type="NCBI Taxonomy" id="2883101"/>
    <lineage>
        <taxon>Bacteria</taxon>
        <taxon>Bacillati</taxon>
        <taxon>Actinomycetota</taxon>
        <taxon>Actinomycetes</taxon>
        <taxon>Kitasatosporales</taxon>
        <taxon>Streptomycetaceae</taxon>
        <taxon>Streptomyces</taxon>
    </lineage>
</organism>
<sequence>MSDPERNKQTVRAFVRLAFVDRQPADAVAKYIGATYINHNPRAVDGPDSFVGFVSRFPHLKFDIKRLVAEGDTVVMHSLMTIADDDRGMAVVDIFRLDEAGKLVEHWDVQQPIPETSANDNTMF</sequence>
<dbReference type="RefSeq" id="WP_260219590.1">
    <property type="nucleotide sequence ID" value="NZ_JAJAGO010000009.1"/>
</dbReference>
<feature type="domain" description="SnoaL-like" evidence="1">
    <location>
        <begin position="11"/>
        <end position="106"/>
    </location>
</feature>
<evidence type="ECO:0000313" key="3">
    <source>
        <dbReference type="Proteomes" id="UP001156389"/>
    </source>
</evidence>
<comment type="caution">
    <text evidence="2">The sequence shown here is derived from an EMBL/GenBank/DDBJ whole genome shotgun (WGS) entry which is preliminary data.</text>
</comment>